<dbReference type="PROSITE" id="PS50114">
    <property type="entry name" value="GATA_ZN_FINGER_2"/>
    <property type="match status" value="1"/>
</dbReference>
<evidence type="ECO:0000313" key="10">
    <source>
        <dbReference type="Proteomes" id="UP000530660"/>
    </source>
</evidence>
<dbReference type="Gene3D" id="3.30.50.10">
    <property type="entry name" value="Erythroid Transcription Factor GATA-1, subunit A"/>
    <property type="match status" value="1"/>
</dbReference>
<feature type="region of interest" description="Disordered" evidence="7">
    <location>
        <begin position="1"/>
        <end position="104"/>
    </location>
</feature>
<keyword evidence="1" id="KW-0479">Metal-binding</keyword>
<dbReference type="PROSITE" id="PS00344">
    <property type="entry name" value="GATA_ZN_FINGER_1"/>
    <property type="match status" value="1"/>
</dbReference>
<dbReference type="Proteomes" id="UP000530660">
    <property type="component" value="Unassembled WGS sequence"/>
</dbReference>
<evidence type="ECO:0000256" key="4">
    <source>
        <dbReference type="ARBA" id="ARBA00023015"/>
    </source>
</evidence>
<evidence type="ECO:0000256" key="1">
    <source>
        <dbReference type="ARBA" id="ARBA00022723"/>
    </source>
</evidence>
<organism evidence="9 10">
    <name type="scientific">Cyanidiococcus yangmingshanensis</name>
    <dbReference type="NCBI Taxonomy" id="2690220"/>
    <lineage>
        <taxon>Eukaryota</taxon>
        <taxon>Rhodophyta</taxon>
        <taxon>Bangiophyceae</taxon>
        <taxon>Cyanidiales</taxon>
        <taxon>Cyanidiaceae</taxon>
        <taxon>Cyanidiococcus</taxon>
    </lineage>
</organism>
<dbReference type="OrthoDB" id="5814at2759"/>
<feature type="compositionally biased region" description="Polar residues" evidence="7">
    <location>
        <begin position="268"/>
        <end position="277"/>
    </location>
</feature>
<reference evidence="9 10" key="1">
    <citation type="journal article" date="2020" name="J. Phycol.">
        <title>Comparative genome analysis reveals Cyanidiococcus gen. nov., a new extremophilic red algal genus sister to Cyanidioschyzon (Cyanidioschyzonaceae, Rhodophyta).</title>
        <authorList>
            <person name="Liu S.-L."/>
            <person name="Chiang Y.-R."/>
            <person name="Yoon H.S."/>
            <person name="Fu H.-Y."/>
        </authorList>
    </citation>
    <scope>NUCLEOTIDE SEQUENCE [LARGE SCALE GENOMIC DNA]</scope>
    <source>
        <strain evidence="9 10">THAL066</strain>
    </source>
</reference>
<dbReference type="SUPFAM" id="SSF57716">
    <property type="entry name" value="Glucocorticoid receptor-like (DNA-binding domain)"/>
    <property type="match status" value="1"/>
</dbReference>
<keyword evidence="4" id="KW-0805">Transcription regulation</keyword>
<comment type="caution">
    <text evidence="9">The sequence shown here is derived from an EMBL/GenBank/DDBJ whole genome shotgun (WGS) entry which is preliminary data.</text>
</comment>
<feature type="compositionally biased region" description="Basic and acidic residues" evidence="7">
    <location>
        <begin position="235"/>
        <end position="246"/>
    </location>
</feature>
<dbReference type="GO" id="GO:0008270">
    <property type="term" value="F:zinc ion binding"/>
    <property type="evidence" value="ECO:0007669"/>
    <property type="project" value="UniProtKB-KW"/>
</dbReference>
<dbReference type="Pfam" id="PF00320">
    <property type="entry name" value="GATA"/>
    <property type="match status" value="1"/>
</dbReference>
<dbReference type="GO" id="GO:0043565">
    <property type="term" value="F:sequence-specific DNA binding"/>
    <property type="evidence" value="ECO:0007669"/>
    <property type="project" value="InterPro"/>
</dbReference>
<accession>A0A7J7IEW6</accession>
<keyword evidence="10" id="KW-1185">Reference proteome</keyword>
<feature type="compositionally biased region" description="Polar residues" evidence="7">
    <location>
        <begin position="82"/>
        <end position="96"/>
    </location>
</feature>
<dbReference type="PANTHER" id="PTHR47172:SF24">
    <property type="entry name" value="GATA ZINC FINGER DOMAIN-CONTAINING PROTEIN 14-RELATED"/>
    <property type="match status" value="1"/>
</dbReference>
<dbReference type="InterPro" id="IPR013088">
    <property type="entry name" value="Znf_NHR/GATA"/>
</dbReference>
<feature type="domain" description="GATA-type" evidence="8">
    <location>
        <begin position="137"/>
        <end position="173"/>
    </location>
</feature>
<evidence type="ECO:0000256" key="7">
    <source>
        <dbReference type="SAM" id="MobiDB-lite"/>
    </source>
</evidence>
<keyword evidence="3" id="KW-0862">Zinc</keyword>
<evidence type="ECO:0000259" key="8">
    <source>
        <dbReference type="PROSITE" id="PS50114"/>
    </source>
</evidence>
<name>A0A7J7IEW6_9RHOD</name>
<feature type="region of interest" description="Disordered" evidence="7">
    <location>
        <begin position="176"/>
        <end position="203"/>
    </location>
</feature>
<keyword evidence="2 6" id="KW-0863">Zinc-finger</keyword>
<dbReference type="SMART" id="SM00401">
    <property type="entry name" value="ZnF_GATA"/>
    <property type="match status" value="1"/>
</dbReference>
<evidence type="ECO:0000256" key="6">
    <source>
        <dbReference type="PROSITE-ProRule" id="PRU00094"/>
    </source>
</evidence>
<evidence type="ECO:0000256" key="5">
    <source>
        <dbReference type="ARBA" id="ARBA00023163"/>
    </source>
</evidence>
<dbReference type="GO" id="GO:0006355">
    <property type="term" value="P:regulation of DNA-templated transcription"/>
    <property type="evidence" value="ECO:0007669"/>
    <property type="project" value="InterPro"/>
</dbReference>
<dbReference type="EMBL" id="VWRR01000013">
    <property type="protein sequence ID" value="KAF6001642.1"/>
    <property type="molecule type" value="Genomic_DNA"/>
</dbReference>
<feature type="region of interest" description="Disordered" evidence="7">
    <location>
        <begin position="224"/>
        <end position="277"/>
    </location>
</feature>
<evidence type="ECO:0000256" key="2">
    <source>
        <dbReference type="ARBA" id="ARBA00022771"/>
    </source>
</evidence>
<dbReference type="InterPro" id="IPR000679">
    <property type="entry name" value="Znf_GATA"/>
</dbReference>
<evidence type="ECO:0000256" key="3">
    <source>
        <dbReference type="ARBA" id="ARBA00022833"/>
    </source>
</evidence>
<dbReference type="CDD" id="cd00202">
    <property type="entry name" value="ZnF_GATA"/>
    <property type="match status" value="1"/>
</dbReference>
<feature type="compositionally biased region" description="Polar residues" evidence="7">
    <location>
        <begin position="40"/>
        <end position="49"/>
    </location>
</feature>
<sequence>MDALETWDAARQSEAAATEPPNFTSLTLPAGCWSGDEQGGSENATSLSPRTIHCPTEVTPFEGDSESAQSLVASPWQREGTAAQNSSQVATKSSSKLEVDPDVSMDPRTGAFDCDYPWLGSGTVSSAAGSTVELFSDCAVRRCVQCGATETPLWRSGPAGPKSLCNACGVRYKKRLHGQGGQGLPPSSNGRKPSLPRACLSSNGPKLGEQAGLHLGRHRIAQMAAIPLPNQRSESIPRRVQTESRRQQRHRLGRDRSDWASWLERMTPPSTSSTAGCWASTITTNAKIAPAAGHPSVGRAAVRDVAPTETYYPYLLFDPNDRAAFGYYCAQHDEDIATTDSVNQRSRMGPSTLFYRATNPMKQRHGTMKVRVLAQPGHRKMNHHRARITASMSIRQFSHDPGP</sequence>
<evidence type="ECO:0000313" key="9">
    <source>
        <dbReference type="EMBL" id="KAF6001642.1"/>
    </source>
</evidence>
<dbReference type="PANTHER" id="PTHR47172">
    <property type="entry name" value="OS01G0976800 PROTEIN"/>
    <property type="match status" value="1"/>
</dbReference>
<dbReference type="AlphaFoldDB" id="A0A7J7IEW6"/>
<gene>
    <name evidence="9" type="ORF">F1559_000611</name>
</gene>
<protein>
    <recommendedName>
        <fullName evidence="8">GATA-type domain-containing protein</fullName>
    </recommendedName>
</protein>
<proteinExistence type="predicted"/>
<keyword evidence="5" id="KW-0804">Transcription</keyword>